<sequence length="325" mass="36308">MADILIQPAVPSLFTHTESASNLIVDSPTADSNNNTAIHHSRTSPNSNNNNSSNHPNATNKYIGHVSRLRSVFNQYALTLNDLKSGEHRSRYGNHHEGLSSPTRGLGDGADEISVSPPTQLLPLATTSSSTIIERSRSLSNPRVLDNNNSNNNSMRNGISSLAMTENPPTKSNANEDHTIRFRKAREMFQTLEEEAARTTISLTTTTTVTTKQNEPFNDDLYQLDFMIDKQKINISKLNTEHIPDLIIDHRQQQQQNHHHIEHSPKSHDSNSNFIRDIPVQFIGTPSLPSPTHSDRSTTSVPIHRTVPVSTIIPQHQHEQQQQQQ</sequence>
<reference evidence="2" key="1">
    <citation type="submission" date="2021-02" db="EMBL/GenBank/DDBJ databases">
        <authorList>
            <person name="Nowell W R."/>
        </authorList>
    </citation>
    <scope>NUCLEOTIDE SEQUENCE</scope>
</reference>
<feature type="compositionally biased region" description="Low complexity" evidence="1">
    <location>
        <begin position="43"/>
        <end position="60"/>
    </location>
</feature>
<accession>A0A8S3HVM5</accession>
<gene>
    <name evidence="2" type="ORF">SMN809_LOCUS70927</name>
</gene>
<evidence type="ECO:0000313" key="3">
    <source>
        <dbReference type="Proteomes" id="UP000676336"/>
    </source>
</evidence>
<name>A0A8S3HVM5_9BILA</name>
<feature type="region of interest" description="Disordered" evidence="1">
    <location>
        <begin position="88"/>
        <end position="176"/>
    </location>
</feature>
<dbReference type="AlphaFoldDB" id="A0A8S3HVM5"/>
<feature type="compositionally biased region" description="Polar residues" evidence="1">
    <location>
        <begin position="25"/>
        <end position="38"/>
    </location>
</feature>
<comment type="caution">
    <text evidence="2">The sequence shown here is derived from an EMBL/GenBank/DDBJ whole genome shotgun (WGS) entry which is preliminary data.</text>
</comment>
<feature type="compositionally biased region" description="Low complexity" evidence="1">
    <location>
        <begin position="126"/>
        <end position="161"/>
    </location>
</feature>
<dbReference type="EMBL" id="CAJOBI010322521">
    <property type="protein sequence ID" value="CAF5187286.1"/>
    <property type="molecule type" value="Genomic_DNA"/>
</dbReference>
<organism evidence="2 3">
    <name type="scientific">Rotaria magnacalcarata</name>
    <dbReference type="NCBI Taxonomy" id="392030"/>
    <lineage>
        <taxon>Eukaryota</taxon>
        <taxon>Metazoa</taxon>
        <taxon>Spiralia</taxon>
        <taxon>Gnathifera</taxon>
        <taxon>Rotifera</taxon>
        <taxon>Eurotatoria</taxon>
        <taxon>Bdelloidea</taxon>
        <taxon>Philodinida</taxon>
        <taxon>Philodinidae</taxon>
        <taxon>Rotaria</taxon>
    </lineage>
</organism>
<evidence type="ECO:0000313" key="2">
    <source>
        <dbReference type="EMBL" id="CAF5187286.1"/>
    </source>
</evidence>
<feature type="compositionally biased region" description="Basic and acidic residues" evidence="1">
    <location>
        <begin position="88"/>
        <end position="98"/>
    </location>
</feature>
<protein>
    <submittedName>
        <fullName evidence="2">Uncharacterized protein</fullName>
    </submittedName>
</protein>
<proteinExistence type="predicted"/>
<feature type="region of interest" description="Disordered" evidence="1">
    <location>
        <begin position="25"/>
        <end position="60"/>
    </location>
</feature>
<feature type="non-terminal residue" evidence="2">
    <location>
        <position position="325"/>
    </location>
</feature>
<feature type="compositionally biased region" description="Polar residues" evidence="1">
    <location>
        <begin position="162"/>
        <end position="173"/>
    </location>
</feature>
<dbReference type="Proteomes" id="UP000676336">
    <property type="component" value="Unassembled WGS sequence"/>
</dbReference>
<evidence type="ECO:0000256" key="1">
    <source>
        <dbReference type="SAM" id="MobiDB-lite"/>
    </source>
</evidence>